<proteinExistence type="predicted"/>
<evidence type="ECO:0000256" key="1">
    <source>
        <dbReference type="SAM" id="MobiDB-lite"/>
    </source>
</evidence>
<evidence type="ECO:0000313" key="3">
    <source>
        <dbReference type="Proteomes" id="UP000295302"/>
    </source>
</evidence>
<comment type="caution">
    <text evidence="2">The sequence shown here is derived from an EMBL/GenBank/DDBJ whole genome shotgun (WGS) entry which is preliminary data.</text>
</comment>
<gene>
    <name evidence="2" type="ORF">E1286_21690</name>
</gene>
<keyword evidence="3" id="KW-1185">Reference proteome</keyword>
<accession>A0A4R4YMB3</accession>
<evidence type="ECO:0000313" key="2">
    <source>
        <dbReference type="EMBL" id="TDD46188.1"/>
    </source>
</evidence>
<dbReference type="InterPro" id="IPR046346">
    <property type="entry name" value="Aminoacid_DH-like_N_sf"/>
</dbReference>
<organism evidence="2 3">
    <name type="scientific">Nonomuraea terrae</name>
    <dbReference type="NCBI Taxonomy" id="2530383"/>
    <lineage>
        <taxon>Bacteria</taxon>
        <taxon>Bacillati</taxon>
        <taxon>Actinomycetota</taxon>
        <taxon>Actinomycetes</taxon>
        <taxon>Streptosporangiales</taxon>
        <taxon>Streptosporangiaceae</taxon>
        <taxon>Nonomuraea</taxon>
    </lineage>
</organism>
<dbReference type="EMBL" id="SMKQ01000065">
    <property type="protein sequence ID" value="TDD46188.1"/>
    <property type="molecule type" value="Genomic_DNA"/>
</dbReference>
<feature type="region of interest" description="Disordered" evidence="1">
    <location>
        <begin position="54"/>
        <end position="76"/>
    </location>
</feature>
<protein>
    <submittedName>
        <fullName evidence="2">Uncharacterized protein</fullName>
    </submittedName>
</protein>
<name>A0A4R4YMB3_9ACTN</name>
<dbReference type="Proteomes" id="UP000295302">
    <property type="component" value="Unassembled WGS sequence"/>
</dbReference>
<feature type="compositionally biased region" description="Low complexity" evidence="1">
    <location>
        <begin position="55"/>
        <end position="65"/>
    </location>
</feature>
<dbReference type="SUPFAM" id="SSF53223">
    <property type="entry name" value="Aminoacid dehydrogenase-like, N-terminal domain"/>
    <property type="match status" value="1"/>
</dbReference>
<feature type="compositionally biased region" description="Polar residues" evidence="1">
    <location>
        <begin position="67"/>
        <end position="76"/>
    </location>
</feature>
<dbReference type="AlphaFoldDB" id="A0A4R4YMB3"/>
<sequence>MRIPQNRCAISAEDNGAARRFGYVGLNITHPCEQSVIPHLNARMLAAADTAVFEGSGRSGTTRTGPGQATASSAGR</sequence>
<reference evidence="2 3" key="1">
    <citation type="submission" date="2019-03" db="EMBL/GenBank/DDBJ databases">
        <title>Draft genome sequences of novel Actinobacteria.</title>
        <authorList>
            <person name="Sahin N."/>
            <person name="Ay H."/>
            <person name="Saygin H."/>
        </authorList>
    </citation>
    <scope>NUCLEOTIDE SEQUENCE [LARGE SCALE GENOMIC DNA]</scope>
    <source>
        <strain evidence="2 3">CH32</strain>
    </source>
</reference>